<dbReference type="Proteomes" id="UP001164459">
    <property type="component" value="Chromosome"/>
</dbReference>
<accession>A0ABY7GT20</accession>
<sequence length="306" mass="32588">MVAGCGAEGSSDTDSGGRVFRIPESVELCLVTPSTSEALFRFRGVLRLEAGEFTLPAEAEVMADAWVPFTLRTGPDGPEVRGTEGEGAVYFAADSVPGSMGFLDPKQGWETAVYVDDPKAATAHGELLIVKLAYPAGTREFLLAPVAALERDGDLQVIGFVPGSAPGESPRRAQVARCEATEVEVDRVDVTLAEGKLSFHTRPARGGGFTVLAEGEVDGVAFEIDSYWDLDYATNTVGQPYGRSPQLAVRFGEQPDGSCILLVEPDLESLEEEAYVASVLDCQQNKLRDLTVESVAVVAGGGKKRW</sequence>
<keyword evidence="2" id="KW-1185">Reference proteome</keyword>
<organism evidence="1 2">
    <name type="scientific">Nannocystis punicea</name>
    <dbReference type="NCBI Taxonomy" id="2995304"/>
    <lineage>
        <taxon>Bacteria</taxon>
        <taxon>Pseudomonadati</taxon>
        <taxon>Myxococcota</taxon>
        <taxon>Polyangia</taxon>
        <taxon>Nannocystales</taxon>
        <taxon>Nannocystaceae</taxon>
        <taxon>Nannocystis</taxon>
    </lineage>
</organism>
<evidence type="ECO:0008006" key="3">
    <source>
        <dbReference type="Google" id="ProtNLM"/>
    </source>
</evidence>
<name>A0ABY7GT20_9BACT</name>
<dbReference type="RefSeq" id="WP_269032430.1">
    <property type="nucleotide sequence ID" value="NZ_CP114040.1"/>
</dbReference>
<dbReference type="EMBL" id="CP114040">
    <property type="protein sequence ID" value="WAS90096.1"/>
    <property type="molecule type" value="Genomic_DNA"/>
</dbReference>
<reference evidence="1" key="1">
    <citation type="submission" date="2022-11" db="EMBL/GenBank/DDBJ databases">
        <title>Minimal conservation of predation-associated metabolite biosynthetic gene clusters underscores biosynthetic potential of Myxococcota including descriptions for ten novel species: Archangium lansinium sp. nov., Myxococcus landrumus sp. nov., Nannocystis bai.</title>
        <authorList>
            <person name="Ahearne A."/>
            <person name="Stevens C."/>
            <person name="Dowd S."/>
        </authorList>
    </citation>
    <scope>NUCLEOTIDE SEQUENCE</scope>
    <source>
        <strain evidence="1">Fl3</strain>
    </source>
</reference>
<gene>
    <name evidence="1" type="ORF">O0S08_28210</name>
</gene>
<evidence type="ECO:0000313" key="1">
    <source>
        <dbReference type="EMBL" id="WAS90096.1"/>
    </source>
</evidence>
<proteinExistence type="predicted"/>
<evidence type="ECO:0000313" key="2">
    <source>
        <dbReference type="Proteomes" id="UP001164459"/>
    </source>
</evidence>
<protein>
    <recommendedName>
        <fullName evidence="3">Lipoprotein</fullName>
    </recommendedName>
</protein>